<dbReference type="PROSITE" id="PS51186">
    <property type="entry name" value="GNAT"/>
    <property type="match status" value="1"/>
</dbReference>
<evidence type="ECO:0000259" key="1">
    <source>
        <dbReference type="PROSITE" id="PS51186"/>
    </source>
</evidence>
<reference evidence="2 3" key="1">
    <citation type="submission" date="2017-02" db="EMBL/GenBank/DDBJ databases">
        <title>Trade-off between light-utilization and light-protection in marine flavobacteria.</title>
        <authorList>
            <person name="Kumagai Y."/>
            <person name="Yoshizawa S."/>
            <person name="Kogure K."/>
            <person name="Iwasaki W."/>
        </authorList>
    </citation>
    <scope>NUCLEOTIDE SEQUENCE [LARGE SCALE GENOMIC DNA]</scope>
    <source>
        <strain evidence="2 3">KCTC 23670</strain>
    </source>
</reference>
<protein>
    <recommendedName>
        <fullName evidence="1">N-acetyltransferase domain-containing protein</fullName>
    </recommendedName>
</protein>
<keyword evidence="3" id="KW-1185">Reference proteome</keyword>
<dbReference type="Proteomes" id="UP000232721">
    <property type="component" value="Chromosome"/>
</dbReference>
<dbReference type="PANTHER" id="PTHR13355">
    <property type="entry name" value="GLUCOSAMINE 6-PHOSPHATE N-ACETYLTRANSFERASE"/>
    <property type="match status" value="1"/>
</dbReference>
<dbReference type="InterPro" id="IPR000182">
    <property type="entry name" value="GNAT_dom"/>
</dbReference>
<sequence>MMKIYKLETVNDHILKAFIKLIPQLSTSCILPSQKDLEDIVSSNNTMLFIAEENNNILGTLTLVFNKIPTGNKVWIEDVVVDNTARGKGVGKKLTQFAIEYTANKGIKSINLTSSPDRIAGNELYQKLGFIKRETNVYRLTIE</sequence>
<dbReference type="Gene3D" id="3.40.630.30">
    <property type="match status" value="1"/>
</dbReference>
<dbReference type="EMBL" id="CP019336">
    <property type="protein sequence ID" value="AUC23924.1"/>
    <property type="molecule type" value="Genomic_DNA"/>
</dbReference>
<gene>
    <name evidence="2" type="ORF">BTO15_00565</name>
</gene>
<evidence type="ECO:0000313" key="2">
    <source>
        <dbReference type="EMBL" id="AUC23924.1"/>
    </source>
</evidence>
<accession>A0ABM6Q3Q7</accession>
<dbReference type="SUPFAM" id="SSF55729">
    <property type="entry name" value="Acyl-CoA N-acyltransferases (Nat)"/>
    <property type="match status" value="1"/>
</dbReference>
<dbReference type="Pfam" id="PF00583">
    <property type="entry name" value="Acetyltransf_1"/>
    <property type="match status" value="1"/>
</dbReference>
<name>A0ABM6Q3Q7_9FLAO</name>
<dbReference type="PANTHER" id="PTHR13355:SF15">
    <property type="entry name" value="GCN5-RELATED N-ACETYLTRANSFERASE 3, CHLOROPLASTIC"/>
    <property type="match status" value="1"/>
</dbReference>
<dbReference type="InterPro" id="IPR039143">
    <property type="entry name" value="GNPNAT1-like"/>
</dbReference>
<proteinExistence type="predicted"/>
<organism evidence="2 3">
    <name type="scientific">Polaribacter sejongensis</name>
    <dbReference type="NCBI Taxonomy" id="985043"/>
    <lineage>
        <taxon>Bacteria</taxon>
        <taxon>Pseudomonadati</taxon>
        <taxon>Bacteroidota</taxon>
        <taxon>Flavobacteriia</taxon>
        <taxon>Flavobacteriales</taxon>
        <taxon>Flavobacteriaceae</taxon>
    </lineage>
</organism>
<feature type="domain" description="N-acetyltransferase" evidence="1">
    <location>
        <begin position="5"/>
        <end position="143"/>
    </location>
</feature>
<dbReference type="InterPro" id="IPR016181">
    <property type="entry name" value="Acyl_CoA_acyltransferase"/>
</dbReference>
<dbReference type="CDD" id="cd04301">
    <property type="entry name" value="NAT_SF"/>
    <property type="match status" value="1"/>
</dbReference>
<evidence type="ECO:0000313" key="3">
    <source>
        <dbReference type="Proteomes" id="UP000232721"/>
    </source>
</evidence>